<accession>A0A7W9FYA2</accession>
<dbReference type="InterPro" id="IPR000845">
    <property type="entry name" value="Nucleoside_phosphorylase_d"/>
</dbReference>
<comment type="caution">
    <text evidence="2">The sequence shown here is derived from an EMBL/GenBank/DDBJ whole genome shotgun (WGS) entry which is preliminary data.</text>
</comment>
<dbReference type="GO" id="GO:0009116">
    <property type="term" value="P:nucleoside metabolic process"/>
    <property type="evidence" value="ECO:0007669"/>
    <property type="project" value="InterPro"/>
</dbReference>
<dbReference type="PANTHER" id="PTHR46832:SF1">
    <property type="entry name" value="5'-METHYLTHIOADENOSINE_S-ADENOSYLHOMOCYSTEINE NUCLEOSIDASE"/>
    <property type="match status" value="1"/>
</dbReference>
<dbReference type="InterPro" id="IPR035994">
    <property type="entry name" value="Nucleoside_phosphorylase_sf"/>
</dbReference>
<dbReference type="GO" id="GO:0008782">
    <property type="term" value="F:adenosylhomocysteine nucleosidase activity"/>
    <property type="evidence" value="ECO:0007669"/>
    <property type="project" value="TreeGrafter"/>
</dbReference>
<dbReference type="Gene3D" id="3.40.50.1580">
    <property type="entry name" value="Nucleoside phosphorylase domain"/>
    <property type="match status" value="1"/>
</dbReference>
<dbReference type="GO" id="GO:0019284">
    <property type="term" value="P:L-methionine salvage from S-adenosylmethionine"/>
    <property type="evidence" value="ECO:0007669"/>
    <property type="project" value="TreeGrafter"/>
</dbReference>
<organism evidence="2 3">
    <name type="scientific">Nonomuraea jabiensis</name>
    <dbReference type="NCBI Taxonomy" id="882448"/>
    <lineage>
        <taxon>Bacteria</taxon>
        <taxon>Bacillati</taxon>
        <taxon>Actinomycetota</taxon>
        <taxon>Actinomycetes</taxon>
        <taxon>Streptosporangiales</taxon>
        <taxon>Streptosporangiaceae</taxon>
        <taxon>Nonomuraea</taxon>
    </lineage>
</organism>
<dbReference type="GO" id="GO:0008930">
    <property type="term" value="F:methylthioadenosine nucleosidase activity"/>
    <property type="evidence" value="ECO:0007669"/>
    <property type="project" value="TreeGrafter"/>
</dbReference>
<dbReference type="Pfam" id="PF01048">
    <property type="entry name" value="PNP_UDP_1"/>
    <property type="match status" value="1"/>
</dbReference>
<dbReference type="GO" id="GO:0005829">
    <property type="term" value="C:cytosol"/>
    <property type="evidence" value="ECO:0007669"/>
    <property type="project" value="TreeGrafter"/>
</dbReference>
<dbReference type="EMBL" id="JACHMB010000001">
    <property type="protein sequence ID" value="MBB5773739.1"/>
    <property type="molecule type" value="Genomic_DNA"/>
</dbReference>
<dbReference type="SUPFAM" id="SSF53167">
    <property type="entry name" value="Purine and uridine phosphorylases"/>
    <property type="match status" value="1"/>
</dbReference>
<name>A0A7W9FYA2_9ACTN</name>
<dbReference type="Proteomes" id="UP000579153">
    <property type="component" value="Unassembled WGS sequence"/>
</dbReference>
<evidence type="ECO:0000259" key="1">
    <source>
        <dbReference type="Pfam" id="PF01048"/>
    </source>
</evidence>
<evidence type="ECO:0000313" key="2">
    <source>
        <dbReference type="EMBL" id="MBB5773739.1"/>
    </source>
</evidence>
<sequence>MDPGGAQLTAKSLIDRLRPDYLLLTGICYGLREGEQQLGDILVCTQLRGIDHKKIVEPTPGTAVEISRGERVAPSVTLLDRCQTARLTKGTPKVHFGPMLSGSVLLNSPTARQELIDAHPDAIGGEMEAVGVYAAAAKKKVDWIVVKSVCDWGMGKNDDWHESASRNAAEFVRDVLLNGGLDQPPLRSA</sequence>
<feature type="domain" description="Nucleoside phosphorylase" evidence="1">
    <location>
        <begin position="7"/>
        <end position="174"/>
    </location>
</feature>
<keyword evidence="3" id="KW-1185">Reference proteome</keyword>
<protein>
    <submittedName>
        <fullName evidence="2">Nucleoside phosphorylase</fullName>
    </submittedName>
</protein>
<gene>
    <name evidence="2" type="ORF">HD596_000495</name>
</gene>
<proteinExistence type="predicted"/>
<dbReference type="PANTHER" id="PTHR46832">
    <property type="entry name" value="5'-METHYLTHIOADENOSINE/S-ADENOSYLHOMOCYSTEINE NUCLEOSIDASE"/>
    <property type="match status" value="1"/>
</dbReference>
<evidence type="ECO:0000313" key="3">
    <source>
        <dbReference type="Proteomes" id="UP000579153"/>
    </source>
</evidence>
<reference evidence="2 3" key="1">
    <citation type="submission" date="2020-08" db="EMBL/GenBank/DDBJ databases">
        <title>Sequencing the genomes of 1000 actinobacteria strains.</title>
        <authorList>
            <person name="Klenk H.-P."/>
        </authorList>
    </citation>
    <scope>NUCLEOTIDE SEQUENCE [LARGE SCALE GENOMIC DNA]</scope>
    <source>
        <strain evidence="2 3">DSM 45507</strain>
    </source>
</reference>
<dbReference type="AlphaFoldDB" id="A0A7W9FYA2"/>